<reference evidence="7" key="1">
    <citation type="submission" date="2023-02" db="EMBL/GenBank/DDBJ databases">
        <title>Mating type loci evolution in Malassezia.</title>
        <authorList>
            <person name="Coelho M.A."/>
        </authorList>
    </citation>
    <scope>NUCLEOTIDE SEQUENCE</scope>
    <source>
        <strain evidence="7">CBS 14136</strain>
    </source>
</reference>
<dbReference type="AlphaFoldDB" id="A0AAF0JEC0"/>
<gene>
    <name evidence="7" type="primary">PDS5</name>
    <name evidence="7" type="ORF">MPSI1_002205</name>
</gene>
<keyword evidence="3" id="KW-0498">Mitosis</keyword>
<dbReference type="InterPro" id="IPR016024">
    <property type="entry name" value="ARM-type_fold"/>
</dbReference>
<protein>
    <submittedName>
        <fullName evidence="7">Sister chromatid cohesion protein pds5</fullName>
    </submittedName>
</protein>
<dbReference type="GO" id="GO:0005634">
    <property type="term" value="C:nucleus"/>
    <property type="evidence" value="ECO:0007669"/>
    <property type="project" value="UniProtKB-SubCell"/>
</dbReference>
<dbReference type="GO" id="GO:0007064">
    <property type="term" value="P:mitotic sister chromatid cohesion"/>
    <property type="evidence" value="ECO:0007669"/>
    <property type="project" value="InterPro"/>
</dbReference>
<dbReference type="GO" id="GO:0006281">
    <property type="term" value="P:DNA repair"/>
    <property type="evidence" value="ECO:0007669"/>
    <property type="project" value="TreeGrafter"/>
</dbReference>
<keyword evidence="2" id="KW-0132">Cell division</keyword>
<dbReference type="InterPro" id="IPR011989">
    <property type="entry name" value="ARM-like"/>
</dbReference>
<keyword evidence="8" id="KW-1185">Reference proteome</keyword>
<evidence type="ECO:0000256" key="1">
    <source>
        <dbReference type="ARBA" id="ARBA00004123"/>
    </source>
</evidence>
<keyword evidence="4" id="KW-0539">Nucleus</keyword>
<name>A0AAF0JEC0_9BASI</name>
<dbReference type="InterPro" id="IPR039776">
    <property type="entry name" value="Pds5"/>
</dbReference>
<evidence type="ECO:0000256" key="5">
    <source>
        <dbReference type="ARBA" id="ARBA00023306"/>
    </source>
</evidence>
<dbReference type="PANTHER" id="PTHR12663:SF0">
    <property type="entry name" value="PRECOCIOUS DISSOCIATION OF SISTERS 5, ISOFORM A"/>
    <property type="match status" value="1"/>
</dbReference>
<dbReference type="Gene3D" id="1.25.10.10">
    <property type="entry name" value="Leucine-rich Repeat Variant"/>
    <property type="match status" value="1"/>
</dbReference>
<evidence type="ECO:0000313" key="7">
    <source>
        <dbReference type="EMBL" id="WFD43543.1"/>
    </source>
</evidence>
<evidence type="ECO:0000256" key="6">
    <source>
        <dbReference type="SAM" id="Coils"/>
    </source>
</evidence>
<dbReference type="CDD" id="cd19953">
    <property type="entry name" value="PDS5"/>
    <property type="match status" value="1"/>
</dbReference>
<evidence type="ECO:0000313" key="8">
    <source>
        <dbReference type="Proteomes" id="UP001214628"/>
    </source>
</evidence>
<keyword evidence="6" id="KW-0175">Coiled coil</keyword>
<accession>A0AAF0JEC0</accession>
<keyword evidence="5" id="KW-0131">Cell cycle</keyword>
<dbReference type="PANTHER" id="PTHR12663">
    <property type="entry name" value="ANDROGEN INDUCED INHIBITOR OF PROLIFERATION AS3 / PDS5-RELATED"/>
    <property type="match status" value="1"/>
</dbReference>
<dbReference type="Pfam" id="PF20168">
    <property type="entry name" value="PDS5"/>
    <property type="match status" value="1"/>
</dbReference>
<comment type="subcellular location">
    <subcellularLocation>
        <location evidence="1">Nucleus</location>
    </subcellularLocation>
</comment>
<feature type="coiled-coil region" evidence="6">
    <location>
        <begin position="19"/>
        <end position="46"/>
    </location>
</feature>
<dbReference type="Proteomes" id="UP001214628">
    <property type="component" value="Chromosome 2"/>
</dbReference>
<proteinExistence type="predicted"/>
<organism evidence="7 8">
    <name type="scientific">Malassezia psittaci</name>
    <dbReference type="NCBI Taxonomy" id="1821823"/>
    <lineage>
        <taxon>Eukaryota</taxon>
        <taxon>Fungi</taxon>
        <taxon>Dikarya</taxon>
        <taxon>Basidiomycota</taxon>
        <taxon>Ustilaginomycotina</taxon>
        <taxon>Malasseziomycetes</taxon>
        <taxon>Malasseziales</taxon>
        <taxon>Malasseziaceae</taxon>
        <taxon>Malassezia</taxon>
    </lineage>
</organism>
<evidence type="ECO:0000256" key="2">
    <source>
        <dbReference type="ARBA" id="ARBA00022618"/>
    </source>
</evidence>
<evidence type="ECO:0000256" key="3">
    <source>
        <dbReference type="ARBA" id="ARBA00022776"/>
    </source>
</evidence>
<dbReference type="EMBL" id="CP118376">
    <property type="protein sequence ID" value="WFD43543.1"/>
    <property type="molecule type" value="Genomic_DNA"/>
</dbReference>
<dbReference type="GO" id="GO:0051301">
    <property type="term" value="P:cell division"/>
    <property type="evidence" value="ECO:0007669"/>
    <property type="project" value="UniProtKB-KW"/>
</dbReference>
<dbReference type="SUPFAM" id="SSF48371">
    <property type="entry name" value="ARM repeat"/>
    <property type="match status" value="1"/>
</dbReference>
<dbReference type="GO" id="GO:0000785">
    <property type="term" value="C:chromatin"/>
    <property type="evidence" value="ECO:0007669"/>
    <property type="project" value="TreeGrafter"/>
</dbReference>
<evidence type="ECO:0000256" key="4">
    <source>
        <dbReference type="ARBA" id="ARBA00023242"/>
    </source>
</evidence>
<sequence>MARERALVFREKLRAKDAPEKLLRSLKTLQKELAEIEQETIDTKRLDPYCDQLKKSDFLNHKDAAVRGAVACCLSDMLRLYAPNAPFSEAEISQIFTQFLKQFTGKGHSLVDRDTALYNDTVYVLQSLSTVKSVALLCDLPSASKLISAYFGQLMSLAEHEQFATNVELYVIDVLLQLIEESASIPRAALGTLMDAFQDGTTTTQHRIAAAVCQATQDRLQKHVAQYFSEAIRQAAKNDSLVQVHEQIVRVGGSVPSLLNNVIPQLEVELASDDVEVRELATSVLASLFALPRADLLSQFTSTWRAWKGRAIDKEVSVRLKWVEGAMSIVRQHLKAAHELGTLFSQRIMDPDERIRVLMAQKIGTLDLGILRHHMPRSVLEQLAERGKDRRTAVRDAAFNTLADVYQRAQLDFRQGDESNERFDWIPNKILPCALAGTGEVVHSVAHVLDTVLLPVTESMESDAARLLDLYHSLDQDARAALYYFTNLRLQRPSALDAYLSGWKANQVALPVVRSVCGLLREDLFEELQALAQWKNKKAQQYTQQAFDASVSAIEARDARQQAVNLAEKQRDSLAPTFGKLLRAGSYPILHTSLVLPLISLGQRAAPVLQWIAQDAPQLLSPHQDALLRKTQQGDTLALEMLAALATHEPIQANDRLTQTLLAWCDEQSTERAGADSPNTSLESTNLLTICAAKLLARIQCPELVQAVHALEAKAALGTEAEQNTALQSLSEIALIAPTSLSIDVIAEQIHATMLKEWSGPDADGWESNEPMALTLRLTCLATLTSLCVGTPDVQRARPVLKLLLIVTTLGQAQDSLNTPEHARARLRFTAAQQILRLAEIPEYKPLLLLRISQLAQVLQDEAFEVRNASLDALLIALSRGKIPEEFHALLYIVALDPEQEIRTRVTNYTKRALSHAVPLASLFARFLHMLSHHPDLILDDDESLWQFSKYIEFALQNIATSDTWESLAHQAAQVEVATDALPTRSIDALRVVGEIAKLLVHRTAQSHGWTASHADGQQAPTELPRDLFGSAKQTAEASLLSASLIERLQQEPLTRRTKRTKHH</sequence>